<dbReference type="STRING" id="51240.A0A2I4HDP3"/>
<accession>A0A2I4HDP3</accession>
<gene>
    <name evidence="2" type="primary">LOC109016306</name>
</gene>
<evidence type="ECO:0000313" key="2">
    <source>
        <dbReference type="RefSeq" id="XP_018854283.1"/>
    </source>
</evidence>
<name>A0A2I4HDP3_JUGRE</name>
<evidence type="ECO:0000313" key="1">
    <source>
        <dbReference type="Proteomes" id="UP000235220"/>
    </source>
</evidence>
<dbReference type="SMART" id="SM00061">
    <property type="entry name" value="MATH"/>
    <property type="match status" value="2"/>
</dbReference>
<protein>
    <submittedName>
        <fullName evidence="2">Uncharacterized protein LOC109016306</fullName>
    </submittedName>
</protein>
<dbReference type="RefSeq" id="XP_018854283.1">
    <property type="nucleotide sequence ID" value="XM_018998738.2"/>
</dbReference>
<sequence length="307" mass="35114">MDRILRSKRDHAPAHYKLKILSYSLLSKAHQEKYESSSFGAGEYRWRLSLFPNGNLTDHGNGYISLYLAMDGPEQLPRGEGVDVSFKLFVLDQKHNKYLTIQDSEVRRFDENKTEWGFGQLLSLEDFKSSCNGYLVEDTCVFGAEVFVNSPSGKWECLSMLKKPANGIYTYKMENFATLNKSFYHSKAFKVGERNWKLKVYPKGNDSHMGKAFSVYLELVGEESWPPKKTVYAEFKLRVVDQLMQGKDVEKRAHHTFSTASHYSGYGAFMSLVDLYKASKGFIKNGTLIVEVQILVMSQTEVYSECP</sequence>
<dbReference type="Proteomes" id="UP000235220">
    <property type="component" value="Chromosome 14"/>
</dbReference>
<dbReference type="CDD" id="cd00121">
    <property type="entry name" value="MATH"/>
    <property type="match status" value="2"/>
</dbReference>
<reference evidence="2" key="1">
    <citation type="submission" date="2025-08" db="UniProtKB">
        <authorList>
            <consortium name="RefSeq"/>
        </authorList>
    </citation>
    <scope>IDENTIFICATION</scope>
    <source>
        <tissue evidence="2">Leaves</tissue>
    </source>
</reference>
<keyword evidence="1" id="KW-1185">Reference proteome</keyword>
<dbReference type="AlphaFoldDB" id="A0A2I4HDP3"/>
<dbReference type="InterPro" id="IPR002083">
    <property type="entry name" value="MATH/TRAF_dom"/>
</dbReference>
<proteinExistence type="predicted"/>
<dbReference type="SUPFAM" id="SSF49599">
    <property type="entry name" value="TRAF domain-like"/>
    <property type="match status" value="2"/>
</dbReference>
<dbReference type="PROSITE" id="PS50144">
    <property type="entry name" value="MATH"/>
    <property type="match status" value="2"/>
</dbReference>
<dbReference type="InterPro" id="IPR008974">
    <property type="entry name" value="TRAF-like"/>
</dbReference>
<dbReference type="OrthoDB" id="192247at2759"/>
<dbReference type="Pfam" id="PF22486">
    <property type="entry name" value="MATH_2"/>
    <property type="match status" value="2"/>
</dbReference>
<dbReference type="Gramene" id="Jr14_03470_p1">
    <property type="protein sequence ID" value="cds.Jr14_03470_p1"/>
    <property type="gene ID" value="Jr14_03470"/>
</dbReference>
<dbReference type="KEGG" id="jre:109016306"/>
<dbReference type="PANTHER" id="PTHR46162">
    <property type="entry name" value="TRAF-LIKE FAMILY PROTEIN"/>
    <property type="match status" value="1"/>
</dbReference>
<dbReference type="GeneID" id="109016306"/>
<dbReference type="PANTHER" id="PTHR46162:SF40">
    <property type="entry name" value="TRAF-LIKE FAMILY PROTEIN"/>
    <property type="match status" value="1"/>
</dbReference>
<dbReference type="Gene3D" id="2.60.210.10">
    <property type="entry name" value="Apoptosis, Tumor Necrosis Factor Receptor Associated Protein 2, Chain A"/>
    <property type="match status" value="2"/>
</dbReference>
<organism evidence="1 2">
    <name type="scientific">Juglans regia</name>
    <name type="common">English walnut</name>
    <dbReference type="NCBI Taxonomy" id="51240"/>
    <lineage>
        <taxon>Eukaryota</taxon>
        <taxon>Viridiplantae</taxon>
        <taxon>Streptophyta</taxon>
        <taxon>Embryophyta</taxon>
        <taxon>Tracheophyta</taxon>
        <taxon>Spermatophyta</taxon>
        <taxon>Magnoliopsida</taxon>
        <taxon>eudicotyledons</taxon>
        <taxon>Gunneridae</taxon>
        <taxon>Pentapetalae</taxon>
        <taxon>rosids</taxon>
        <taxon>fabids</taxon>
        <taxon>Fagales</taxon>
        <taxon>Juglandaceae</taxon>
        <taxon>Juglans</taxon>
    </lineage>
</organism>